<protein>
    <recommendedName>
        <fullName evidence="4">Secreted protein</fullName>
    </recommendedName>
</protein>
<name>A0A8C5IJ71_JUNHY</name>
<evidence type="ECO:0000313" key="3">
    <source>
        <dbReference type="Proteomes" id="UP000694408"/>
    </source>
</evidence>
<sequence length="103" mass="11565">MKVSFDFLYCLANAATLWSASGSPCPVRAQQGCTYQLLSLQFFFIFSFLVSVTLPRDAEQFFLYKIDSGICKCRRLVAVHGLTSSEPIQFWQDLSSSTSETCL</sequence>
<dbReference type="Proteomes" id="UP000694408">
    <property type="component" value="Unplaced"/>
</dbReference>
<organism evidence="2 3">
    <name type="scientific">Junco hyemalis</name>
    <name type="common">Dark-eyed junco</name>
    <dbReference type="NCBI Taxonomy" id="40217"/>
    <lineage>
        <taxon>Eukaryota</taxon>
        <taxon>Metazoa</taxon>
        <taxon>Chordata</taxon>
        <taxon>Craniata</taxon>
        <taxon>Vertebrata</taxon>
        <taxon>Euteleostomi</taxon>
        <taxon>Archelosauria</taxon>
        <taxon>Archosauria</taxon>
        <taxon>Dinosauria</taxon>
        <taxon>Saurischia</taxon>
        <taxon>Theropoda</taxon>
        <taxon>Coelurosauria</taxon>
        <taxon>Aves</taxon>
        <taxon>Neognathae</taxon>
        <taxon>Neoaves</taxon>
        <taxon>Telluraves</taxon>
        <taxon>Australaves</taxon>
        <taxon>Passeriformes</taxon>
        <taxon>Passerellidae</taxon>
        <taxon>Junco</taxon>
    </lineage>
</organism>
<evidence type="ECO:0000256" key="1">
    <source>
        <dbReference type="SAM" id="SignalP"/>
    </source>
</evidence>
<evidence type="ECO:0000313" key="2">
    <source>
        <dbReference type="Ensembl" id="ENSJHYP00000005076.1"/>
    </source>
</evidence>
<feature type="chain" id="PRO_5034147932" description="Secreted protein" evidence="1">
    <location>
        <begin position="23"/>
        <end position="103"/>
    </location>
</feature>
<keyword evidence="1" id="KW-0732">Signal</keyword>
<dbReference type="AlphaFoldDB" id="A0A8C5IJ71"/>
<dbReference type="Ensembl" id="ENSJHYT00000006234.1">
    <property type="protein sequence ID" value="ENSJHYP00000005076.1"/>
    <property type="gene ID" value="ENSJHYG00000004145.1"/>
</dbReference>
<evidence type="ECO:0008006" key="4">
    <source>
        <dbReference type="Google" id="ProtNLM"/>
    </source>
</evidence>
<reference evidence="2" key="2">
    <citation type="submission" date="2025-09" db="UniProtKB">
        <authorList>
            <consortium name="Ensembl"/>
        </authorList>
    </citation>
    <scope>IDENTIFICATION</scope>
</reference>
<proteinExistence type="predicted"/>
<feature type="signal peptide" evidence="1">
    <location>
        <begin position="1"/>
        <end position="22"/>
    </location>
</feature>
<reference evidence="2" key="1">
    <citation type="submission" date="2025-08" db="UniProtKB">
        <authorList>
            <consortium name="Ensembl"/>
        </authorList>
    </citation>
    <scope>IDENTIFICATION</scope>
</reference>
<accession>A0A8C5IJ71</accession>
<keyword evidence="3" id="KW-1185">Reference proteome</keyword>